<dbReference type="AlphaFoldDB" id="A0A368VGP9"/>
<gene>
    <name evidence="1" type="ORF">DFP97_1359</name>
</gene>
<dbReference type="Proteomes" id="UP000252415">
    <property type="component" value="Unassembled WGS sequence"/>
</dbReference>
<organism evidence="1 2">
    <name type="scientific">Paenibacillus prosopidis</name>
    <dbReference type="NCBI Taxonomy" id="630520"/>
    <lineage>
        <taxon>Bacteria</taxon>
        <taxon>Bacillati</taxon>
        <taxon>Bacillota</taxon>
        <taxon>Bacilli</taxon>
        <taxon>Bacillales</taxon>
        <taxon>Paenibacillaceae</taxon>
        <taxon>Paenibacillus</taxon>
    </lineage>
</organism>
<protein>
    <submittedName>
        <fullName evidence="1">Uncharacterized protein</fullName>
    </submittedName>
</protein>
<name>A0A368VGP9_9BACL</name>
<accession>A0A368VGP9</accession>
<proteinExistence type="predicted"/>
<dbReference type="RefSeq" id="WP_114384224.1">
    <property type="nucleotide sequence ID" value="NZ_QPJD01000035.1"/>
</dbReference>
<keyword evidence="2" id="KW-1185">Reference proteome</keyword>
<evidence type="ECO:0000313" key="1">
    <source>
        <dbReference type="EMBL" id="RCW40347.1"/>
    </source>
</evidence>
<comment type="caution">
    <text evidence="1">The sequence shown here is derived from an EMBL/GenBank/DDBJ whole genome shotgun (WGS) entry which is preliminary data.</text>
</comment>
<dbReference type="EMBL" id="QPJD01000035">
    <property type="protein sequence ID" value="RCW40347.1"/>
    <property type="molecule type" value="Genomic_DNA"/>
</dbReference>
<sequence length="156" mass="18657">MGTDIHVYIEQKTIKNGNPLITEWISVDEWIHDPYFEVMEVRKRYWTDRNYLLFAILANVRNRYTIQPISLPKGLPDDVSPEVKNQSDEENGDAHTRSWLTLKELLEYDWQQKIEDDDNEIFPLEALVIPFVNEFIPRLSKIDEPENVRMVFWFDN</sequence>
<evidence type="ECO:0000313" key="2">
    <source>
        <dbReference type="Proteomes" id="UP000252415"/>
    </source>
</evidence>
<dbReference type="OrthoDB" id="153774at2"/>
<reference evidence="1 2" key="1">
    <citation type="submission" date="2018-07" db="EMBL/GenBank/DDBJ databases">
        <title>Genomic Encyclopedia of Type Strains, Phase III (KMG-III): the genomes of soil and plant-associated and newly described type strains.</title>
        <authorList>
            <person name="Whitman W."/>
        </authorList>
    </citation>
    <scope>NUCLEOTIDE SEQUENCE [LARGE SCALE GENOMIC DNA]</scope>
    <source>
        <strain evidence="1 2">CECT 7506</strain>
    </source>
</reference>